<comment type="caution">
    <text evidence="2">The sequence shown here is derived from an EMBL/GenBank/DDBJ whole genome shotgun (WGS) entry which is preliminary data.</text>
</comment>
<accession>A0A9X2EG80</accession>
<organism evidence="2 3">
    <name type="scientific">Sphingomicrobium sediminis</name>
    <dbReference type="NCBI Taxonomy" id="2950949"/>
    <lineage>
        <taxon>Bacteria</taxon>
        <taxon>Pseudomonadati</taxon>
        <taxon>Pseudomonadota</taxon>
        <taxon>Alphaproteobacteria</taxon>
        <taxon>Sphingomonadales</taxon>
        <taxon>Sphingomonadaceae</taxon>
        <taxon>Sphingomicrobium</taxon>
    </lineage>
</organism>
<protein>
    <submittedName>
        <fullName evidence="2">DUF2975 domain-containing protein</fullName>
    </submittedName>
</protein>
<dbReference type="InterPro" id="IPR021354">
    <property type="entry name" value="DUF2975"/>
</dbReference>
<feature type="transmembrane region" description="Helical" evidence="1">
    <location>
        <begin position="109"/>
        <end position="128"/>
    </location>
</feature>
<evidence type="ECO:0000313" key="3">
    <source>
        <dbReference type="Proteomes" id="UP001155128"/>
    </source>
</evidence>
<dbReference type="Proteomes" id="UP001155128">
    <property type="component" value="Unassembled WGS sequence"/>
</dbReference>
<keyword evidence="3" id="KW-1185">Reference proteome</keyword>
<feature type="transmembrane region" description="Helical" evidence="1">
    <location>
        <begin position="16"/>
        <end position="39"/>
    </location>
</feature>
<keyword evidence="1" id="KW-1133">Transmembrane helix</keyword>
<dbReference type="AlphaFoldDB" id="A0A9X2EG80"/>
<sequence length="173" mass="18593">MTNPRPKDGLLDTTRLLIGIVRVLAIIGMVLLGGIALVIPALGPEGLKDVGQGMTMTHAFTLSFMLLLAVAILVLLFKGLGLLRDIIDTVGAGDPFAPANADRLEKMGWYAASVIPMMVVIVGLAVWLKGVVENIELDARFDFGVVFLALVLFVLARVFRYGAEMRADLDDTV</sequence>
<reference evidence="2" key="1">
    <citation type="submission" date="2022-06" db="EMBL/GenBank/DDBJ databases">
        <title>Sphingomicrobium sedimins sp. nov., a marine bacterium isolated from tidal flat.</title>
        <authorList>
            <person name="Kim C.-H."/>
            <person name="Yoo Y."/>
            <person name="Kim J.-J."/>
        </authorList>
    </citation>
    <scope>NUCLEOTIDE SEQUENCE</scope>
    <source>
        <strain evidence="2">GRR-S6-50</strain>
    </source>
</reference>
<gene>
    <name evidence="2" type="ORF">NDO55_06305</name>
</gene>
<dbReference type="EMBL" id="JAMSHT010000001">
    <property type="protein sequence ID" value="MCM8557428.1"/>
    <property type="molecule type" value="Genomic_DNA"/>
</dbReference>
<name>A0A9X2EG80_9SPHN</name>
<dbReference type="RefSeq" id="WP_252113471.1">
    <property type="nucleotide sequence ID" value="NZ_JAMSHT010000001.1"/>
</dbReference>
<evidence type="ECO:0000256" key="1">
    <source>
        <dbReference type="SAM" id="Phobius"/>
    </source>
</evidence>
<evidence type="ECO:0000313" key="2">
    <source>
        <dbReference type="EMBL" id="MCM8557428.1"/>
    </source>
</evidence>
<feature type="transmembrane region" description="Helical" evidence="1">
    <location>
        <begin position="140"/>
        <end position="159"/>
    </location>
</feature>
<feature type="transmembrane region" description="Helical" evidence="1">
    <location>
        <begin position="59"/>
        <end position="77"/>
    </location>
</feature>
<proteinExistence type="predicted"/>
<keyword evidence="1" id="KW-0812">Transmembrane</keyword>
<keyword evidence="1" id="KW-0472">Membrane</keyword>
<dbReference type="Pfam" id="PF11188">
    <property type="entry name" value="DUF2975"/>
    <property type="match status" value="1"/>
</dbReference>